<keyword evidence="4" id="KW-1185">Reference proteome</keyword>
<reference evidence="3" key="2">
    <citation type="submission" date="2022-10" db="EMBL/GenBank/DDBJ databases">
        <authorList>
            <consortium name="ENA_rothamsted_submissions"/>
            <consortium name="culmorum"/>
            <person name="King R."/>
        </authorList>
    </citation>
    <scope>NUCLEOTIDE SEQUENCE</scope>
</reference>
<dbReference type="OrthoDB" id="9996895at2759"/>
<feature type="compositionally biased region" description="Basic residues" evidence="1">
    <location>
        <begin position="62"/>
        <end position="73"/>
    </location>
</feature>
<feature type="region of interest" description="Disordered" evidence="1">
    <location>
        <begin position="34"/>
        <end position="78"/>
    </location>
</feature>
<dbReference type="Pfam" id="PF00004">
    <property type="entry name" value="AAA"/>
    <property type="match status" value="1"/>
</dbReference>
<organism evidence="3 4">
    <name type="scientific">Phaedon cochleariae</name>
    <name type="common">Mustard beetle</name>
    <dbReference type="NCBI Taxonomy" id="80249"/>
    <lineage>
        <taxon>Eukaryota</taxon>
        <taxon>Metazoa</taxon>
        <taxon>Ecdysozoa</taxon>
        <taxon>Arthropoda</taxon>
        <taxon>Hexapoda</taxon>
        <taxon>Insecta</taxon>
        <taxon>Pterygota</taxon>
        <taxon>Neoptera</taxon>
        <taxon>Endopterygota</taxon>
        <taxon>Coleoptera</taxon>
        <taxon>Polyphaga</taxon>
        <taxon>Cucujiformia</taxon>
        <taxon>Chrysomeloidea</taxon>
        <taxon>Chrysomelidae</taxon>
        <taxon>Chrysomelinae</taxon>
        <taxon>Chrysomelini</taxon>
        <taxon>Phaedon</taxon>
    </lineage>
</organism>
<dbReference type="InterPro" id="IPR003959">
    <property type="entry name" value="ATPase_AAA_core"/>
</dbReference>
<gene>
    <name evidence="3" type="ORF">PHAECO_LOCUS517</name>
</gene>
<dbReference type="GO" id="GO:0003677">
    <property type="term" value="F:DNA binding"/>
    <property type="evidence" value="ECO:0007669"/>
    <property type="project" value="TreeGrafter"/>
</dbReference>
<dbReference type="GO" id="GO:0061860">
    <property type="term" value="F:DNA clamp unloader activity"/>
    <property type="evidence" value="ECO:0007669"/>
    <property type="project" value="TreeGrafter"/>
</dbReference>
<protein>
    <recommendedName>
        <fullName evidence="2">ATPase AAA-type core domain-containing protein</fullName>
    </recommendedName>
</protein>
<evidence type="ECO:0000313" key="4">
    <source>
        <dbReference type="Proteomes" id="UP001153737"/>
    </source>
</evidence>
<dbReference type="GO" id="GO:0005634">
    <property type="term" value="C:nucleus"/>
    <property type="evidence" value="ECO:0007669"/>
    <property type="project" value="TreeGrafter"/>
</dbReference>
<dbReference type="Gene3D" id="3.40.50.300">
    <property type="entry name" value="P-loop containing nucleotide triphosphate hydrolases"/>
    <property type="match status" value="1"/>
</dbReference>
<dbReference type="PANTHER" id="PTHR23389:SF21">
    <property type="entry name" value="ATPASE FAMILY AAA DOMAIN-CONTAINING PROTEIN 5"/>
    <property type="match status" value="1"/>
</dbReference>
<evidence type="ECO:0000313" key="3">
    <source>
        <dbReference type="EMBL" id="CAH1116432.1"/>
    </source>
</evidence>
<dbReference type="PANTHER" id="PTHR23389">
    <property type="entry name" value="CHROMOSOME TRANSMISSION FIDELITY FACTOR 18"/>
    <property type="match status" value="1"/>
</dbReference>
<dbReference type="InterPro" id="IPR027417">
    <property type="entry name" value="P-loop_NTPase"/>
</dbReference>
<dbReference type="SUPFAM" id="SSF52540">
    <property type="entry name" value="P-loop containing nucleoside triphosphate hydrolases"/>
    <property type="match status" value="1"/>
</dbReference>
<dbReference type="GO" id="GO:0005524">
    <property type="term" value="F:ATP binding"/>
    <property type="evidence" value="ECO:0007669"/>
    <property type="project" value="InterPro"/>
</dbReference>
<feature type="region of interest" description="Disordered" evidence="1">
    <location>
        <begin position="683"/>
        <end position="704"/>
    </location>
</feature>
<sequence length="1277" mass="146062">MKSIRNYFSSPTKDANGITADSTIHYENLLDTSNNVTPYSPKIENSKSEITAVNGKTEASTKKHKKKSRKEKCRKPSDPAVKNIAQLFSNSLYLVSPEKSNSTEISKHLNDSLMLQGTIVPSCNEIDRITKFITEPNSPINMNPEVFCEVDVLNKSDKAGIDNSKQNAFKLMMDSRNKSIGMNSPGKEVMHDTFDTKIKKEKLTAQRNLLNDWAEQKGASKRKREAAQLDEVISHKLDKRARRLKTLLNIEDPLVEVDLRVPKKQSKRILHIPSSSGSDSDFEVELTGRKNKKINYISRNLNNKSKKENIEYIPSSVESENDVCEPLPVFEKAESSSSPKKIEKKSENDVFNSAKSKECSKSILSFFGVSSNLKNNCEVSDISDKTIIQGVPHKAEINVCDQEKYSKSSFMKKNEPVELLSDEDTSNKIDVISSKVCPKSCKNRRKKKKIENENCVDESSQDITLRRLRSWKIKINLSEINDKSHETDHGIERVDKMAAEAVESTIDASIGSAIDISSGSEDFCTEKKSKNRVKVAPVFTKSTPKPKDDPIVIEARKKFLMSGIPTMLKKVVDKEQSLTEREFVIFPTVSHVQQKCSNIFWDLPFPKLDLKKTLPFDTKHYDLRFRNLTKCSIIQKMNIQTEVEKIDKLKLLLNRIKRDNPDYPVYKSYRIISEKCGDKFKETEERKSRTKRGRGKKKQITSSGNTEYSVVEAEKNDVEFSMWTDKYKPRCSDDIIGNTEAIRNLKKWLVTWVNFSQEINSRKRRDDCSESEFESTDWDSRDSMALPGNTVVLGGPCGSGKSTAVYAICSELNINLIELNASSKRTGKTLLQKIQEATRSHQVRKKETRNFQNFFGDASKANSENLQSQTDKKMVVILIEDIDVVFEQDEGFIPALTHLITTSKRPIILTTTDYNSVFVQKFLSQYEYIPFLPLASYSLSTWLQILCLVEGIYIDKNDVVILLDCNDGDVRKTLLELQFWVKSGGQINRTEILIKMDHKRSSCGEQLVEDEQMHHLAFPDENNEDNIFMHRNCIKSFKLFEFQTPFIIPFYLNLGVLWWNIPNIIGIPDHSKARVDKFIEAIEAKEVPNMSRKMTGTEKKKFKSVTQFYDLLSFTDVMFRKVNYSDTAEPIVRNYGYTLSNSLELGEKYDSYDGNIDFVHELCHNLVNRFVKVHNRIDGGISKLNMSAPDRTERRWRAKQHHCADAFQDAISLSNHLERNSVSLDYIPALRNISRTEFIRAASNTKRGNRFRNYLRDLGLNRNSNVLTVACNILKDL</sequence>
<dbReference type="Proteomes" id="UP001153737">
    <property type="component" value="Chromosome 1"/>
</dbReference>
<accession>A0A9P0D8M7</accession>
<dbReference type="GO" id="GO:0016887">
    <property type="term" value="F:ATP hydrolysis activity"/>
    <property type="evidence" value="ECO:0007669"/>
    <property type="project" value="InterPro"/>
</dbReference>
<reference evidence="3" key="1">
    <citation type="submission" date="2022-01" db="EMBL/GenBank/DDBJ databases">
        <authorList>
            <person name="King R."/>
        </authorList>
    </citation>
    <scope>NUCLEOTIDE SEQUENCE</scope>
</reference>
<dbReference type="AlphaFoldDB" id="A0A9P0D8M7"/>
<dbReference type="EMBL" id="OU896707">
    <property type="protein sequence ID" value="CAH1116432.1"/>
    <property type="molecule type" value="Genomic_DNA"/>
</dbReference>
<feature type="compositionally biased region" description="Basic residues" evidence="1">
    <location>
        <begin position="688"/>
        <end position="699"/>
    </location>
</feature>
<name>A0A9P0D8M7_PHACE</name>
<evidence type="ECO:0000259" key="2">
    <source>
        <dbReference type="Pfam" id="PF00004"/>
    </source>
</evidence>
<evidence type="ECO:0000256" key="1">
    <source>
        <dbReference type="SAM" id="MobiDB-lite"/>
    </source>
</evidence>
<feature type="domain" description="ATPase AAA-type core" evidence="2">
    <location>
        <begin position="792"/>
        <end position="914"/>
    </location>
</feature>
<proteinExistence type="predicted"/>